<dbReference type="Proteomes" id="UP000789595">
    <property type="component" value="Unassembled WGS sequence"/>
</dbReference>
<comment type="caution">
    <text evidence="2">The sequence shown here is derived from an EMBL/GenBank/DDBJ whole genome shotgun (WGS) entry which is preliminary data.</text>
</comment>
<dbReference type="OrthoDB" id="226665at2759"/>
<keyword evidence="1" id="KW-0732">Signal</keyword>
<protein>
    <recommendedName>
        <fullName evidence="4">Selenoprotein O</fullName>
    </recommendedName>
</protein>
<keyword evidence="3" id="KW-1185">Reference proteome</keyword>
<accession>A0A8J2X6Y3</accession>
<evidence type="ECO:0008006" key="4">
    <source>
        <dbReference type="Google" id="ProtNLM"/>
    </source>
</evidence>
<reference evidence="2" key="1">
    <citation type="submission" date="2021-11" db="EMBL/GenBank/DDBJ databases">
        <authorList>
            <consortium name="Genoscope - CEA"/>
            <person name="William W."/>
        </authorList>
    </citation>
    <scope>NUCLEOTIDE SEQUENCE</scope>
</reference>
<gene>
    <name evidence="2" type="ORF">PECAL_6P05360</name>
</gene>
<evidence type="ECO:0000313" key="2">
    <source>
        <dbReference type="EMBL" id="CAH0378935.1"/>
    </source>
</evidence>
<evidence type="ECO:0000313" key="3">
    <source>
        <dbReference type="Proteomes" id="UP000789595"/>
    </source>
</evidence>
<proteinExistence type="predicted"/>
<organism evidence="2 3">
    <name type="scientific">Pelagomonas calceolata</name>
    <dbReference type="NCBI Taxonomy" id="35677"/>
    <lineage>
        <taxon>Eukaryota</taxon>
        <taxon>Sar</taxon>
        <taxon>Stramenopiles</taxon>
        <taxon>Ochrophyta</taxon>
        <taxon>Pelagophyceae</taxon>
        <taxon>Pelagomonadales</taxon>
        <taxon>Pelagomonadaceae</taxon>
        <taxon>Pelagomonas</taxon>
    </lineage>
</organism>
<dbReference type="EMBL" id="CAKKNE010000006">
    <property type="protein sequence ID" value="CAH0378935.1"/>
    <property type="molecule type" value="Genomic_DNA"/>
</dbReference>
<name>A0A8J2X6Y3_9STRA</name>
<dbReference type="AlphaFoldDB" id="A0A8J2X6Y3"/>
<feature type="signal peptide" evidence="1">
    <location>
        <begin position="1"/>
        <end position="23"/>
    </location>
</feature>
<sequence length="504" mass="54632">MVSALHSGTAMRVVLLLVPVVVGQERCSIEISIDGSPQVLETSVPPPDRDKLVEVAEAFARTHKLGAGAGCDSTQCVAGRLADQLAARCAVDEYRTRSTREQRCVALGDQRVCADLAPTLLGTFSGSVVAHCQIGLARTFPAVARSIYEHTVKPLGRGDVFFVLGSPQASRATALEWRAAFDHFSVAQLLVADGTGQLQKLQLCFAHIEAAETAAGRRYDAIVRNRPDLRWERAVPASLISRTSVTYCYAFVGVCPRAYVDSSWPCDVPDSPNATTANGHSATPACAPTFQFSMARSAPAQERAERHLYKGSERARHLAAAFEDLGDEQRDAALDFLALTCRAYDSYLEDWARHHAPRNGAGRLLARHALPLRESVTDFLKWDPDHNDAHALFDAITRADEAGAVSSLRRLAASYETEALGYERVGVDGAGPGTAAFERWAGVDDAVPPRISFLEQQCATRRACSKPDGAKGILIVYARELCARSFADDVLASPFHFRAQPLID</sequence>
<feature type="chain" id="PRO_5035157866" description="Selenoprotein O" evidence="1">
    <location>
        <begin position="24"/>
        <end position="504"/>
    </location>
</feature>
<evidence type="ECO:0000256" key="1">
    <source>
        <dbReference type="SAM" id="SignalP"/>
    </source>
</evidence>